<dbReference type="InterPro" id="IPR011724">
    <property type="entry name" value="Cyd_oper_YbgT"/>
</dbReference>
<protein>
    <submittedName>
        <fullName evidence="3">Cytochrome bd-I oxidase subunit CydX</fullName>
    </submittedName>
</protein>
<proteinExistence type="predicted"/>
<feature type="region of interest" description="Disordered" evidence="1">
    <location>
        <begin position="1"/>
        <end position="27"/>
    </location>
</feature>
<keyword evidence="2" id="KW-0812">Transmembrane</keyword>
<feature type="transmembrane region" description="Helical" evidence="2">
    <location>
        <begin position="37"/>
        <end position="59"/>
    </location>
</feature>
<evidence type="ECO:0000256" key="1">
    <source>
        <dbReference type="SAM" id="MobiDB-lite"/>
    </source>
</evidence>
<gene>
    <name evidence="3" type="primary">cydX</name>
    <name evidence="3" type="ORF">ACFO3Q_11805</name>
</gene>
<evidence type="ECO:0000256" key="2">
    <source>
        <dbReference type="SAM" id="Phobius"/>
    </source>
</evidence>
<comment type="caution">
    <text evidence="3">The sequence shown here is derived from an EMBL/GenBank/DDBJ whole genome shotgun (WGS) entry which is preliminary data.</text>
</comment>
<keyword evidence="4" id="KW-1185">Reference proteome</keyword>
<evidence type="ECO:0000313" key="3">
    <source>
        <dbReference type="EMBL" id="MFC4728854.1"/>
    </source>
</evidence>
<dbReference type="Proteomes" id="UP001595892">
    <property type="component" value="Unassembled WGS sequence"/>
</dbReference>
<keyword evidence="2" id="KW-0472">Membrane</keyword>
<keyword evidence="2" id="KW-1133">Transmembrane helix</keyword>
<organism evidence="3 4">
    <name type="scientific">Coralloluteibacterium thermophilum</name>
    <dbReference type="NCBI Taxonomy" id="2707049"/>
    <lineage>
        <taxon>Bacteria</taxon>
        <taxon>Pseudomonadati</taxon>
        <taxon>Pseudomonadota</taxon>
        <taxon>Gammaproteobacteria</taxon>
        <taxon>Lysobacterales</taxon>
        <taxon>Lysobacteraceae</taxon>
        <taxon>Coralloluteibacterium</taxon>
    </lineage>
</organism>
<dbReference type="InterPro" id="IPR012994">
    <property type="entry name" value="YbgT_YccB"/>
</dbReference>
<accession>A0ABV9NP00</accession>
<sequence length="74" mass="8360">MIQINVPRPTPPDHARRGFTTPRRAAPGAHERTCTAMWYFAWLLGIGAAAGFAVLNGTWLEQREQRDERGDRIV</sequence>
<dbReference type="Pfam" id="PF08173">
    <property type="entry name" value="YbgT_YccB"/>
    <property type="match status" value="1"/>
</dbReference>
<dbReference type="RefSeq" id="WP_377004926.1">
    <property type="nucleotide sequence ID" value="NZ_JBHSGG010000033.1"/>
</dbReference>
<name>A0ABV9NP00_9GAMM</name>
<dbReference type="EMBL" id="JBHSGG010000033">
    <property type="protein sequence ID" value="MFC4728854.1"/>
    <property type="molecule type" value="Genomic_DNA"/>
</dbReference>
<dbReference type="NCBIfam" id="TIGR02106">
    <property type="entry name" value="cyd_oper_ybgT"/>
    <property type="match status" value="1"/>
</dbReference>
<reference evidence="4" key="1">
    <citation type="journal article" date="2019" name="Int. J. Syst. Evol. Microbiol.">
        <title>The Global Catalogue of Microorganisms (GCM) 10K type strain sequencing project: providing services to taxonomists for standard genome sequencing and annotation.</title>
        <authorList>
            <consortium name="The Broad Institute Genomics Platform"/>
            <consortium name="The Broad Institute Genome Sequencing Center for Infectious Disease"/>
            <person name="Wu L."/>
            <person name="Ma J."/>
        </authorList>
    </citation>
    <scope>NUCLEOTIDE SEQUENCE [LARGE SCALE GENOMIC DNA]</scope>
    <source>
        <strain evidence="4">CGMCC 1.13574</strain>
    </source>
</reference>
<evidence type="ECO:0000313" key="4">
    <source>
        <dbReference type="Proteomes" id="UP001595892"/>
    </source>
</evidence>